<gene>
    <name evidence="1" type="ORF">O6P37_14465</name>
</gene>
<evidence type="ECO:0000313" key="2">
    <source>
        <dbReference type="Proteomes" id="UP001142153"/>
    </source>
</evidence>
<proteinExistence type="predicted"/>
<comment type="caution">
    <text evidence="1">The sequence shown here is derived from an EMBL/GenBank/DDBJ whole genome shotgun (WGS) entry which is preliminary data.</text>
</comment>
<name>A0ABT4PU47_9MYCO</name>
<organism evidence="1 2">
    <name type="scientific">Mycobacterium hippophais</name>
    <dbReference type="NCBI Taxonomy" id="3016340"/>
    <lineage>
        <taxon>Bacteria</taxon>
        <taxon>Bacillati</taxon>
        <taxon>Actinomycetota</taxon>
        <taxon>Actinomycetes</taxon>
        <taxon>Mycobacteriales</taxon>
        <taxon>Mycobacteriaceae</taxon>
        <taxon>Mycobacterium</taxon>
    </lineage>
</organism>
<keyword evidence="2" id="KW-1185">Reference proteome</keyword>
<reference evidence="1" key="1">
    <citation type="submission" date="2022-12" db="EMBL/GenBank/DDBJ databases">
        <authorList>
            <person name="Deng Y."/>
            <person name="Zhang Y.-Q."/>
        </authorList>
    </citation>
    <scope>NUCLEOTIDE SEQUENCE</scope>
    <source>
        <strain evidence="1">CPCC 205372</strain>
    </source>
</reference>
<evidence type="ECO:0008006" key="3">
    <source>
        <dbReference type="Google" id="ProtNLM"/>
    </source>
</evidence>
<evidence type="ECO:0000313" key="1">
    <source>
        <dbReference type="EMBL" id="MCZ8380073.1"/>
    </source>
</evidence>
<protein>
    <recommendedName>
        <fullName evidence="3">Lipoprotein</fullName>
    </recommendedName>
</protein>
<dbReference type="EMBL" id="JAPZPY010000005">
    <property type="protein sequence ID" value="MCZ8380073.1"/>
    <property type="molecule type" value="Genomic_DNA"/>
</dbReference>
<accession>A0ABT4PU47</accession>
<dbReference type="Proteomes" id="UP001142153">
    <property type="component" value="Unassembled WGS sequence"/>
</dbReference>
<dbReference type="RefSeq" id="WP_269894720.1">
    <property type="nucleotide sequence ID" value="NZ_JAPZPY010000005.1"/>
</dbReference>
<sequence>MRLRKALVTVSLILVAKAVLIGWVACGRAEMIGAPPHFEASATLVTATTSATAAADPRAGITPC</sequence>